<dbReference type="InterPro" id="IPR044651">
    <property type="entry name" value="OTSB-like"/>
</dbReference>
<organism evidence="1 2">
    <name type="scientific">Paspalum notatum var. saurae</name>
    <dbReference type="NCBI Taxonomy" id="547442"/>
    <lineage>
        <taxon>Eukaryota</taxon>
        <taxon>Viridiplantae</taxon>
        <taxon>Streptophyta</taxon>
        <taxon>Embryophyta</taxon>
        <taxon>Tracheophyta</taxon>
        <taxon>Spermatophyta</taxon>
        <taxon>Magnoliopsida</taxon>
        <taxon>Liliopsida</taxon>
        <taxon>Poales</taxon>
        <taxon>Poaceae</taxon>
        <taxon>PACMAD clade</taxon>
        <taxon>Panicoideae</taxon>
        <taxon>Andropogonodae</taxon>
        <taxon>Paspaleae</taxon>
        <taxon>Paspalinae</taxon>
        <taxon>Paspalum</taxon>
    </lineage>
</organism>
<dbReference type="AlphaFoldDB" id="A0AAQ3X2I5"/>
<dbReference type="Proteomes" id="UP001341281">
    <property type="component" value="Chromosome 06"/>
</dbReference>
<dbReference type="PANTHER" id="PTHR43768">
    <property type="entry name" value="TREHALOSE 6-PHOSPHATE PHOSPHATASE"/>
    <property type="match status" value="1"/>
</dbReference>
<dbReference type="PANTHER" id="PTHR43768:SF10">
    <property type="entry name" value="TREHALOSE-PHOSPHATE PHOSPHATASE 8-RELATED"/>
    <property type="match status" value="1"/>
</dbReference>
<evidence type="ECO:0000313" key="1">
    <source>
        <dbReference type="EMBL" id="WVZ81925.1"/>
    </source>
</evidence>
<accession>A0AAQ3X2I5</accession>
<gene>
    <name evidence="1" type="ORF">U9M48_029250</name>
</gene>
<dbReference type="Gene3D" id="3.40.50.1000">
    <property type="entry name" value="HAD superfamily/HAD-like"/>
    <property type="match status" value="1"/>
</dbReference>
<dbReference type="GO" id="GO:0004805">
    <property type="term" value="F:trehalose-phosphatase activity"/>
    <property type="evidence" value="ECO:0007669"/>
    <property type="project" value="InterPro"/>
</dbReference>
<dbReference type="InterPro" id="IPR023214">
    <property type="entry name" value="HAD_sf"/>
</dbReference>
<protein>
    <recommendedName>
        <fullName evidence="3">Trehalose-6-phosphate phosphatase</fullName>
    </recommendedName>
</protein>
<dbReference type="GO" id="GO:0005992">
    <property type="term" value="P:trehalose biosynthetic process"/>
    <property type="evidence" value="ECO:0007669"/>
    <property type="project" value="InterPro"/>
</dbReference>
<evidence type="ECO:0000313" key="2">
    <source>
        <dbReference type="Proteomes" id="UP001341281"/>
    </source>
</evidence>
<reference evidence="1 2" key="1">
    <citation type="submission" date="2024-02" db="EMBL/GenBank/DDBJ databases">
        <title>High-quality chromosome-scale genome assembly of Pensacola bahiagrass (Paspalum notatum Flugge var. saurae).</title>
        <authorList>
            <person name="Vega J.M."/>
            <person name="Podio M."/>
            <person name="Orjuela J."/>
            <person name="Siena L.A."/>
            <person name="Pessino S.C."/>
            <person name="Combes M.C."/>
            <person name="Mariac C."/>
            <person name="Albertini E."/>
            <person name="Pupilli F."/>
            <person name="Ortiz J.P.A."/>
            <person name="Leblanc O."/>
        </authorList>
    </citation>
    <scope>NUCLEOTIDE SEQUENCE [LARGE SCALE GENOMIC DNA]</scope>
    <source>
        <strain evidence="1">R1</strain>
        <tissue evidence="1">Leaf</tissue>
    </source>
</reference>
<name>A0AAQ3X2I5_PASNO</name>
<keyword evidence="2" id="KW-1185">Reference proteome</keyword>
<evidence type="ECO:0008006" key="3">
    <source>
        <dbReference type="Google" id="ProtNLM"/>
    </source>
</evidence>
<sequence length="135" mass="14430">MGIAAPAPARTCCASRVVEAFRASSPTRRPAVDEYDAWTVSRRARRRALISWVGSGALDGSRDSIPVLRLMRVAAAGPDLHAQRKHPSALGGFDQVAAAAKGKRIVMFMDYDGTLSPIVTDPDMAFMTAEVSLSV</sequence>
<dbReference type="EMBL" id="CP144750">
    <property type="protein sequence ID" value="WVZ81925.1"/>
    <property type="molecule type" value="Genomic_DNA"/>
</dbReference>
<proteinExistence type="predicted"/>